<evidence type="ECO:0000313" key="3">
    <source>
        <dbReference type="EMBL" id="OSS53626.1"/>
    </source>
</evidence>
<evidence type="ECO:0000256" key="2">
    <source>
        <dbReference type="SAM" id="Phobius"/>
    </source>
</evidence>
<feature type="region of interest" description="Disordered" evidence="1">
    <location>
        <begin position="31"/>
        <end position="53"/>
    </location>
</feature>
<feature type="transmembrane region" description="Helical" evidence="2">
    <location>
        <begin position="726"/>
        <end position="747"/>
    </location>
</feature>
<feature type="transmembrane region" description="Helical" evidence="2">
    <location>
        <begin position="208"/>
        <end position="228"/>
    </location>
</feature>
<reference evidence="3 4" key="1">
    <citation type="journal article" date="2017" name="Genome Announc.">
        <title>Genome sequence of the saprophytic ascomycete Epicoccum nigrum ICMP 19927 strain isolated from New Zealand.</title>
        <authorList>
            <person name="Fokin M."/>
            <person name="Fleetwood D."/>
            <person name="Weir B.S."/>
            <person name="Villas-Boas S.G."/>
        </authorList>
    </citation>
    <scope>NUCLEOTIDE SEQUENCE [LARGE SCALE GENOMIC DNA]</scope>
    <source>
        <strain evidence="3 4">ICMP 19927</strain>
    </source>
</reference>
<dbReference type="EMBL" id="KZ107838">
    <property type="protein sequence ID" value="OSS53626.1"/>
    <property type="molecule type" value="Genomic_DNA"/>
</dbReference>
<dbReference type="PANTHER" id="PTHR35394:SF5">
    <property type="entry name" value="DUF3176 DOMAIN-CONTAINING PROTEIN"/>
    <property type="match status" value="1"/>
</dbReference>
<feature type="transmembrane region" description="Helical" evidence="2">
    <location>
        <begin position="311"/>
        <end position="330"/>
    </location>
</feature>
<keyword evidence="4" id="KW-1185">Reference proteome</keyword>
<feature type="compositionally biased region" description="Polar residues" evidence="1">
    <location>
        <begin position="76"/>
        <end position="94"/>
    </location>
</feature>
<name>A0A1Y2MBV5_EPING</name>
<dbReference type="PANTHER" id="PTHR35394">
    <property type="entry name" value="DUF3176 DOMAIN-CONTAINING PROTEIN"/>
    <property type="match status" value="1"/>
</dbReference>
<feature type="region of interest" description="Disordered" evidence="1">
    <location>
        <begin position="1"/>
        <end position="20"/>
    </location>
</feature>
<dbReference type="InParanoid" id="A0A1Y2MBV5"/>
<feature type="region of interest" description="Disordered" evidence="1">
    <location>
        <begin position="809"/>
        <end position="830"/>
    </location>
</feature>
<evidence type="ECO:0008006" key="5">
    <source>
        <dbReference type="Google" id="ProtNLM"/>
    </source>
</evidence>
<organism evidence="3 4">
    <name type="scientific">Epicoccum nigrum</name>
    <name type="common">Soil fungus</name>
    <name type="synonym">Epicoccum purpurascens</name>
    <dbReference type="NCBI Taxonomy" id="105696"/>
    <lineage>
        <taxon>Eukaryota</taxon>
        <taxon>Fungi</taxon>
        <taxon>Dikarya</taxon>
        <taxon>Ascomycota</taxon>
        <taxon>Pezizomycotina</taxon>
        <taxon>Dothideomycetes</taxon>
        <taxon>Pleosporomycetidae</taxon>
        <taxon>Pleosporales</taxon>
        <taxon>Pleosporineae</taxon>
        <taxon>Didymellaceae</taxon>
        <taxon>Epicoccum</taxon>
    </lineage>
</organism>
<keyword evidence="2" id="KW-1133">Transmembrane helix</keyword>
<evidence type="ECO:0000313" key="4">
    <source>
        <dbReference type="Proteomes" id="UP000193240"/>
    </source>
</evidence>
<dbReference type="OMA" id="PSSNCTW"/>
<dbReference type="Pfam" id="PF11374">
    <property type="entry name" value="DUF3176"/>
    <property type="match status" value="1"/>
</dbReference>
<sequence length="830" mass="92324">MPYPLSAPGQASASQDKKQWPAFPGIPIFLETHDDRKAPKTYGTTPTTPTTPEVFTHDRSAAAGSVNLSAPDVSPVATSPTTTIQTSSNRSSAWRVSEPLPEIQYQPPRRPALQFFPTQHPRVRLGGMPTLQIPQFNEKTIVNEKTPIHMVPPGLGIVDGFTKPPSIEVTSPGNDKSESAFNIAQRIEQKLWRYSVDGNILQRWLLEILSWLFSAICMGAIIGVLIYLRNDPLYKWTLAEKTHLTLNTYISILSKMAGAALILPVSEALGQLKWSWFLEHSKQMWDFEIFDNASRGPWGSMLLLIRTKGKALAAVGAMIMLCALALDPFFQQVVDFPDRWALQDVISTIPKVVYYEPVYTPQFQHQHELSTQDKDLFPVIKEFFYGNGTQPIPFGNGTRPDIPLTCPTSNCTWPVYDTLAVCSQCVDVSKTLDITFACINTTIDWSANWAGPITEDPYPNGTVCGHFLNATSDLPTLLSGYILAQEGNTSIPGEALMMRAIPLTDFDTKQPLYADGSINFKNIRYPIVDALISSTATGRDGVYEHNAPVVHECALSWCVQTIESSYAFGVYSENITSTYLDSSDDATSWPWDVIDGDGGQELFYAPNITLQSPPLLHNSQGSAEGKRTFGASNLTAYSIIAIFDDFFPSSYTAEDPATPPLLRYRNYFDGPTTRYMEFNPWLAPNNVTRHMERLATTMTNVIRSSVSKNMVNGTAYSKENYVEVRWQWLTLPLGLLFISLIFLAATISKSAVERDRVGVYKTSAYATLLYGLPDEMSKSITRSGSKGTPRSKAKELKVRLQPNKGWRISENLFSPFTPKPRQPQPPPGWI</sequence>
<dbReference type="STRING" id="105696.A0A1Y2MBV5"/>
<dbReference type="InterPro" id="IPR021514">
    <property type="entry name" value="DUF3176"/>
</dbReference>
<keyword evidence="2" id="KW-0472">Membrane</keyword>
<keyword evidence="2" id="KW-0812">Transmembrane</keyword>
<feature type="compositionally biased region" description="Pro residues" evidence="1">
    <location>
        <begin position="817"/>
        <end position="830"/>
    </location>
</feature>
<evidence type="ECO:0000256" key="1">
    <source>
        <dbReference type="SAM" id="MobiDB-lite"/>
    </source>
</evidence>
<feature type="region of interest" description="Disordered" evidence="1">
    <location>
        <begin position="71"/>
        <end position="95"/>
    </location>
</feature>
<accession>A0A1Y2MBV5</accession>
<gene>
    <name evidence="3" type="ORF">B5807_00040</name>
</gene>
<proteinExistence type="predicted"/>
<dbReference type="AlphaFoldDB" id="A0A1Y2MBV5"/>
<protein>
    <recommendedName>
        <fullName evidence="5">DUF3176 domain containing protein</fullName>
    </recommendedName>
</protein>
<dbReference type="Proteomes" id="UP000193240">
    <property type="component" value="Unassembled WGS sequence"/>
</dbReference>